<proteinExistence type="predicted"/>
<keyword evidence="1" id="KW-0812">Transmembrane</keyword>
<feature type="transmembrane region" description="Helical" evidence="1">
    <location>
        <begin position="14"/>
        <end position="36"/>
    </location>
</feature>
<protein>
    <submittedName>
        <fullName evidence="3">Putative membrane protein</fullName>
    </submittedName>
</protein>
<sequence length="198" mass="20561">MGMDIRSRTRNAELARGAVAGAVGFVAGYLLTWIFAGARIADLTIGGIFGGGVPDWRAVLWVFYDSHFVGTRTPEVFGPGGDRWAGGDLIDTVELLGVEYLYLVPVVVLLIGGVTMARFAGARTARDGAMAGATLTLGYVPLVVLGLFVATQGGVAPSPLRALVIAGVVYPIALGAIGGAVTGFYFDSARETGHTQRT</sequence>
<accession>A0A897NK92</accession>
<evidence type="ECO:0000259" key="2">
    <source>
        <dbReference type="Pfam" id="PF25933"/>
    </source>
</evidence>
<organism evidence="3 4">
    <name type="scientific">Halapricum desulfuricans</name>
    <dbReference type="NCBI Taxonomy" id="2841257"/>
    <lineage>
        <taxon>Archaea</taxon>
        <taxon>Methanobacteriati</taxon>
        <taxon>Methanobacteriota</taxon>
        <taxon>Stenosarchaea group</taxon>
        <taxon>Halobacteria</taxon>
        <taxon>Halobacteriales</taxon>
        <taxon>Haloarculaceae</taxon>
        <taxon>Halapricum</taxon>
    </lineage>
</organism>
<evidence type="ECO:0000313" key="4">
    <source>
        <dbReference type="Proteomes" id="UP000663305"/>
    </source>
</evidence>
<dbReference type="EMBL" id="CP064789">
    <property type="protein sequence ID" value="QSG10696.1"/>
    <property type="molecule type" value="Genomic_DNA"/>
</dbReference>
<dbReference type="AlphaFoldDB" id="A0A897NK92"/>
<evidence type="ECO:0000313" key="3">
    <source>
        <dbReference type="EMBL" id="QSG10696.1"/>
    </source>
</evidence>
<reference evidence="3" key="1">
    <citation type="submission" date="2020-11" db="EMBL/GenBank/DDBJ databases">
        <title>Carbohydrate-dependent, anaerobic sulfur respiration: A novel catabolism in halophilic archaea.</title>
        <authorList>
            <person name="Sorokin D.Y."/>
            <person name="Messina E."/>
            <person name="Smedile F."/>
            <person name="La Cono V."/>
            <person name="Hallsworth J.E."/>
            <person name="Yakimov M.M."/>
        </authorList>
    </citation>
    <scope>NUCLEOTIDE SEQUENCE</scope>
    <source>
        <strain evidence="3">HSR-Bgl</strain>
    </source>
</reference>
<dbReference type="Pfam" id="PF25933">
    <property type="entry name" value="DUF7978"/>
    <property type="match status" value="1"/>
</dbReference>
<name>A0A897NK92_9EURY</name>
<feature type="domain" description="DUF7978" evidence="2">
    <location>
        <begin position="7"/>
        <end position="183"/>
    </location>
</feature>
<keyword evidence="1" id="KW-0472">Membrane</keyword>
<keyword evidence="1" id="KW-1133">Transmembrane helix</keyword>
<dbReference type="InterPro" id="IPR058284">
    <property type="entry name" value="DUF7978"/>
</dbReference>
<feature type="transmembrane region" description="Helical" evidence="1">
    <location>
        <begin position="100"/>
        <end position="117"/>
    </location>
</feature>
<dbReference type="Proteomes" id="UP000663305">
    <property type="component" value="Chromosome"/>
</dbReference>
<feature type="transmembrane region" description="Helical" evidence="1">
    <location>
        <begin position="162"/>
        <end position="186"/>
    </location>
</feature>
<evidence type="ECO:0000256" key="1">
    <source>
        <dbReference type="SAM" id="Phobius"/>
    </source>
</evidence>
<gene>
    <name evidence="3" type="ORF">HSBGL_0257</name>
</gene>
<feature type="transmembrane region" description="Helical" evidence="1">
    <location>
        <begin position="129"/>
        <end position="150"/>
    </location>
</feature>